<organism evidence="2 3">
    <name type="scientific">Geodia barretti</name>
    <name type="common">Barrett's horny sponge</name>
    <dbReference type="NCBI Taxonomy" id="519541"/>
    <lineage>
        <taxon>Eukaryota</taxon>
        <taxon>Metazoa</taxon>
        <taxon>Porifera</taxon>
        <taxon>Demospongiae</taxon>
        <taxon>Heteroscleromorpha</taxon>
        <taxon>Tetractinellida</taxon>
        <taxon>Astrophorina</taxon>
        <taxon>Geodiidae</taxon>
        <taxon>Geodia</taxon>
    </lineage>
</organism>
<accession>A0AA35TLQ5</accession>
<protein>
    <submittedName>
        <fullName evidence="2">Uncharacterized protein</fullName>
    </submittedName>
</protein>
<name>A0AA35TLQ5_GEOBA</name>
<comment type="caution">
    <text evidence="2">The sequence shown here is derived from an EMBL/GenBank/DDBJ whole genome shotgun (WGS) entry which is preliminary data.</text>
</comment>
<proteinExistence type="predicted"/>
<feature type="region of interest" description="Disordered" evidence="1">
    <location>
        <begin position="1"/>
        <end position="65"/>
    </location>
</feature>
<evidence type="ECO:0000256" key="1">
    <source>
        <dbReference type="SAM" id="MobiDB-lite"/>
    </source>
</evidence>
<reference evidence="2" key="1">
    <citation type="submission" date="2023-03" db="EMBL/GenBank/DDBJ databases">
        <authorList>
            <person name="Steffen K."/>
            <person name="Cardenas P."/>
        </authorList>
    </citation>
    <scope>NUCLEOTIDE SEQUENCE</scope>
</reference>
<feature type="non-terminal residue" evidence="2">
    <location>
        <position position="1"/>
    </location>
</feature>
<feature type="compositionally biased region" description="Polar residues" evidence="1">
    <location>
        <begin position="47"/>
        <end position="65"/>
    </location>
</feature>
<sequence length="65" mass="6626">SGDGSRSAGFSSGVPHTHPAVVSPGKQTLTLSRKTHDPCLEIMGSPSLENSGRCPSSLPTADNAH</sequence>
<gene>
    <name evidence="2" type="ORF">GBAR_LOCUS27774</name>
</gene>
<dbReference type="EMBL" id="CASHTH010003880">
    <property type="protein sequence ID" value="CAI8050610.1"/>
    <property type="molecule type" value="Genomic_DNA"/>
</dbReference>
<evidence type="ECO:0000313" key="3">
    <source>
        <dbReference type="Proteomes" id="UP001174909"/>
    </source>
</evidence>
<evidence type="ECO:0000313" key="2">
    <source>
        <dbReference type="EMBL" id="CAI8050610.1"/>
    </source>
</evidence>
<dbReference type="AlphaFoldDB" id="A0AA35TLQ5"/>
<dbReference type="Proteomes" id="UP001174909">
    <property type="component" value="Unassembled WGS sequence"/>
</dbReference>
<keyword evidence="3" id="KW-1185">Reference proteome</keyword>